<reference evidence="1 2" key="1">
    <citation type="submission" date="2014-02" db="EMBL/GenBank/DDBJ databases">
        <title>Transposable element dynamics among asymbiotic and ectomycorrhizal Amanita fungi.</title>
        <authorList>
            <consortium name="DOE Joint Genome Institute"/>
            <person name="Hess J."/>
            <person name="Skrede I."/>
            <person name="Wolfe B."/>
            <person name="LaButti K."/>
            <person name="Ohm R.A."/>
            <person name="Grigoriev I.V."/>
            <person name="Pringle A."/>
        </authorList>
    </citation>
    <scope>NUCLEOTIDE SEQUENCE [LARGE SCALE GENOMIC DNA]</scope>
    <source>
        <strain evidence="1 2">SKay4041</strain>
    </source>
</reference>
<name>A0A2A9NA38_9AGAR</name>
<evidence type="ECO:0000313" key="1">
    <source>
        <dbReference type="EMBL" id="PFH44570.1"/>
    </source>
</evidence>
<dbReference type="OrthoDB" id="3059749at2759"/>
<protein>
    <submittedName>
        <fullName evidence="1">Uncharacterized protein</fullName>
    </submittedName>
</protein>
<dbReference type="Proteomes" id="UP000242287">
    <property type="component" value="Unassembled WGS sequence"/>
</dbReference>
<accession>A0A2A9NA38</accession>
<dbReference type="EMBL" id="KZ303327">
    <property type="protein sequence ID" value="PFH44570.1"/>
    <property type="molecule type" value="Genomic_DNA"/>
</dbReference>
<keyword evidence="2" id="KW-1185">Reference proteome</keyword>
<gene>
    <name evidence="1" type="ORF">AMATHDRAFT_88981</name>
</gene>
<feature type="non-terminal residue" evidence="1">
    <location>
        <position position="357"/>
    </location>
</feature>
<organism evidence="1 2">
    <name type="scientific">Amanita thiersii Skay4041</name>
    <dbReference type="NCBI Taxonomy" id="703135"/>
    <lineage>
        <taxon>Eukaryota</taxon>
        <taxon>Fungi</taxon>
        <taxon>Dikarya</taxon>
        <taxon>Basidiomycota</taxon>
        <taxon>Agaricomycotina</taxon>
        <taxon>Agaricomycetes</taxon>
        <taxon>Agaricomycetidae</taxon>
        <taxon>Agaricales</taxon>
        <taxon>Pluteineae</taxon>
        <taxon>Amanitaceae</taxon>
        <taxon>Amanita</taxon>
    </lineage>
</organism>
<evidence type="ECO:0000313" key="2">
    <source>
        <dbReference type="Proteomes" id="UP000242287"/>
    </source>
</evidence>
<proteinExistence type="predicted"/>
<sequence>MSKIKPLRPPVFLGAEVETQTPADVSESTSNIIAFGVELIVAGLDRSSPTAAISHVKKLLEEINLSNPKDRLPDLVITSPDKTHAIDYVALSLPSTLTTEPRPDLLIDVWQALQKYDFLSIDWRPSSGADRRRRIWYQAPVDSTLSNLKQTIDSFLDTRGIEHLPGFYMRNLNRVTYDIIRFQDVSDLLNTPIPFSNKLIFPLQSRLIRPYYGVECCLVGVQSIQNIKSHIDAYIHQTYGTNAIAHSQLALDDDVYCVVFNKPEIAMRFLNDPFSAFSNLPNINHFIRVSPPMFIYNYNNMGCPTNSFLNKTLQPALSSDPSMDLLNEKINNISTNCDRAIAHQTHKIEGNSALIRG</sequence>
<dbReference type="AlphaFoldDB" id="A0A2A9NA38"/>